<sequence length="587" mass="66856">MSTTESDAAAGAHAPATETEGAHLLKRNSDDVGWQYGILVDPNNKDKVKCKFCNKVMQGGIYRLKQHVAHDGKNATKCPKSTDEAKEKCQKSLDGAKRKRADKVVRELDLREEVNVSRVGEESEEVTCVGSSEPHKLGPMDKWTKAIDPKASRSESLQQQRLNKELWKERTHEVHKYIARWVYTHAISFNACDNDEFKQMCEAIGQFGPGLEPPTQDSLREKLLEEEYARTKSLLQERDAEKMKNECSIMTDAWIDRKRRSIMNLCTNCADGTSFISSKEMSDVSHTSEVIFELVDKAIEDFGPENVVQVVTDNASNNMGAKKLLLEKRPNIFWTSCATHTINLMLQGIGNLARFKKVIEQAKAFTIFVYGHTRTLDCMRQFAEGKEIVRPGVTRFASTFLTLNSILEKKDQLRKMVVHSRWDSLRDVKSKKGKDATAIILNPTFWKDVKLTVSVFEPLFKVLRLVDGDVKPSMGFVYGELLKANREIKETLGNNESRYKEVIAVIDKKMKGRFDSPLHLTAYLLNPHYSYASPAIFDEPSITEGFISCVETYYYHDEDKQDQAAHVDLIKFQNRERPFSKKLARTF</sequence>
<comment type="caution">
    <text evidence="7">The sequence shown here is derived from an EMBL/GenBank/DDBJ whole genome shotgun (WGS) entry which is preliminary data.</text>
</comment>
<dbReference type="AlphaFoldDB" id="A0A8T0VF96"/>
<keyword evidence="3" id="KW-0862">Zinc</keyword>
<proteinExistence type="predicted"/>
<feature type="domain" description="BED-type" evidence="6">
    <location>
        <begin position="28"/>
        <end position="85"/>
    </location>
</feature>
<evidence type="ECO:0000313" key="8">
    <source>
        <dbReference type="Proteomes" id="UP000823388"/>
    </source>
</evidence>
<dbReference type="PANTHER" id="PTHR32166">
    <property type="entry name" value="OSJNBA0013A04.12 PROTEIN"/>
    <property type="match status" value="1"/>
</dbReference>
<dbReference type="OrthoDB" id="647388at2759"/>
<protein>
    <recommendedName>
        <fullName evidence="6">BED-type domain-containing protein</fullName>
    </recommendedName>
</protein>
<feature type="region of interest" description="Disordered" evidence="5">
    <location>
        <begin position="1"/>
        <end position="24"/>
    </location>
</feature>
<dbReference type="Pfam" id="PF04937">
    <property type="entry name" value="DUF659"/>
    <property type="match status" value="1"/>
</dbReference>
<dbReference type="PROSITE" id="PS50808">
    <property type="entry name" value="ZF_BED"/>
    <property type="match status" value="1"/>
</dbReference>
<dbReference type="InterPro" id="IPR012337">
    <property type="entry name" value="RNaseH-like_sf"/>
</dbReference>
<dbReference type="SUPFAM" id="SSF53098">
    <property type="entry name" value="Ribonuclease H-like"/>
    <property type="match status" value="1"/>
</dbReference>
<dbReference type="InterPro" id="IPR003656">
    <property type="entry name" value="Znf_BED"/>
</dbReference>
<dbReference type="InterPro" id="IPR007021">
    <property type="entry name" value="DUF659"/>
</dbReference>
<evidence type="ECO:0000256" key="2">
    <source>
        <dbReference type="ARBA" id="ARBA00022771"/>
    </source>
</evidence>
<evidence type="ECO:0000259" key="6">
    <source>
        <dbReference type="PROSITE" id="PS50808"/>
    </source>
</evidence>
<accession>A0A8T0VF96</accession>
<evidence type="ECO:0000313" key="7">
    <source>
        <dbReference type="EMBL" id="KAG2633057.1"/>
    </source>
</evidence>
<dbReference type="PANTHER" id="PTHR32166:SF74">
    <property type="entry name" value="OS05G0256350 PROTEIN"/>
    <property type="match status" value="1"/>
</dbReference>
<dbReference type="Proteomes" id="UP000823388">
    <property type="component" value="Chromosome 2N"/>
</dbReference>
<evidence type="ECO:0000256" key="3">
    <source>
        <dbReference type="ARBA" id="ARBA00022833"/>
    </source>
</evidence>
<dbReference type="GO" id="GO:0003677">
    <property type="term" value="F:DNA binding"/>
    <property type="evidence" value="ECO:0007669"/>
    <property type="project" value="InterPro"/>
</dbReference>
<dbReference type="EMBL" id="CM029040">
    <property type="protein sequence ID" value="KAG2633057.1"/>
    <property type="molecule type" value="Genomic_DNA"/>
</dbReference>
<keyword evidence="2 4" id="KW-0863">Zinc-finger</keyword>
<keyword evidence="1" id="KW-0479">Metal-binding</keyword>
<evidence type="ECO:0000256" key="4">
    <source>
        <dbReference type="PROSITE-ProRule" id="PRU00027"/>
    </source>
</evidence>
<keyword evidence="8" id="KW-1185">Reference proteome</keyword>
<dbReference type="GO" id="GO:0008270">
    <property type="term" value="F:zinc ion binding"/>
    <property type="evidence" value="ECO:0007669"/>
    <property type="project" value="UniProtKB-KW"/>
</dbReference>
<evidence type="ECO:0000256" key="1">
    <source>
        <dbReference type="ARBA" id="ARBA00022723"/>
    </source>
</evidence>
<organism evidence="7 8">
    <name type="scientific">Panicum virgatum</name>
    <name type="common">Blackwell switchgrass</name>
    <dbReference type="NCBI Taxonomy" id="38727"/>
    <lineage>
        <taxon>Eukaryota</taxon>
        <taxon>Viridiplantae</taxon>
        <taxon>Streptophyta</taxon>
        <taxon>Embryophyta</taxon>
        <taxon>Tracheophyta</taxon>
        <taxon>Spermatophyta</taxon>
        <taxon>Magnoliopsida</taxon>
        <taxon>Liliopsida</taxon>
        <taxon>Poales</taxon>
        <taxon>Poaceae</taxon>
        <taxon>PACMAD clade</taxon>
        <taxon>Panicoideae</taxon>
        <taxon>Panicodae</taxon>
        <taxon>Paniceae</taxon>
        <taxon>Panicinae</taxon>
        <taxon>Panicum</taxon>
        <taxon>Panicum sect. Hiantes</taxon>
    </lineage>
</organism>
<evidence type="ECO:0000256" key="5">
    <source>
        <dbReference type="SAM" id="MobiDB-lite"/>
    </source>
</evidence>
<reference evidence="7" key="1">
    <citation type="submission" date="2020-05" db="EMBL/GenBank/DDBJ databases">
        <title>WGS assembly of Panicum virgatum.</title>
        <authorList>
            <person name="Lovell J.T."/>
            <person name="Jenkins J."/>
            <person name="Shu S."/>
            <person name="Juenger T.E."/>
            <person name="Schmutz J."/>
        </authorList>
    </citation>
    <scope>NUCLEOTIDE SEQUENCE</scope>
    <source>
        <strain evidence="7">AP13</strain>
    </source>
</reference>
<feature type="compositionally biased region" description="Low complexity" evidence="5">
    <location>
        <begin position="8"/>
        <end position="19"/>
    </location>
</feature>
<gene>
    <name evidence="7" type="ORF">PVAP13_2NG289103</name>
</gene>
<name>A0A8T0VF96_PANVG</name>